<dbReference type="RefSeq" id="WP_137327681.1">
    <property type="nucleotide sequence ID" value="NZ_CP040058.1"/>
</dbReference>
<sequence>MLKEDMRRAAEEEEPLVHKHYEGEVLCIDSPLKIELDHVVFKKCRFEACDLSGSMFYHVTFLNCDFSNCRFQSCYFKDTEISGCKGDGGDFSQSTFRKTLVEEGCFHYANYEGTLWDNCRLKGCDFSEAFFAEVKFKKMQFEKVNLSKADLFKTKLEGMDLSDCNIEGIMISDTFRELRGLKISPWQAMDLVRFLGVELINE</sequence>
<dbReference type="Pfam" id="PF13599">
    <property type="entry name" value="Pentapeptide_4"/>
    <property type="match status" value="1"/>
</dbReference>
<reference evidence="1 2" key="1">
    <citation type="submission" date="2019-05" db="EMBL/GenBank/DDBJ databases">
        <title>Complete genome sequencing of Anaerostipes rhamnosivorans.</title>
        <authorList>
            <person name="Bui T.P.N."/>
            <person name="de Vos W.M."/>
        </authorList>
    </citation>
    <scope>NUCLEOTIDE SEQUENCE [LARGE SCALE GENOMIC DNA]</scope>
    <source>
        <strain evidence="1 2">1y2</strain>
    </source>
</reference>
<evidence type="ECO:0000313" key="2">
    <source>
        <dbReference type="Proteomes" id="UP000298653"/>
    </source>
</evidence>
<keyword evidence="2" id="KW-1185">Reference proteome</keyword>
<dbReference type="SUPFAM" id="SSF141571">
    <property type="entry name" value="Pentapeptide repeat-like"/>
    <property type="match status" value="1"/>
</dbReference>
<evidence type="ECO:0000313" key="1">
    <source>
        <dbReference type="EMBL" id="QCP34097.1"/>
    </source>
</evidence>
<name>A0A4P8IC63_9FIRM</name>
<dbReference type="Gene3D" id="2.160.20.80">
    <property type="entry name" value="E3 ubiquitin-protein ligase SopA"/>
    <property type="match status" value="1"/>
</dbReference>
<dbReference type="PANTHER" id="PTHR42999">
    <property type="entry name" value="ANTIBIOTIC RESISTANCE PROTEIN MCBG"/>
    <property type="match status" value="1"/>
</dbReference>
<protein>
    <submittedName>
        <fullName evidence="1">Quinolone resistance protein</fullName>
    </submittedName>
</protein>
<organism evidence="1 2">
    <name type="scientific">Anaerostipes rhamnosivorans</name>
    <dbReference type="NCBI Taxonomy" id="1229621"/>
    <lineage>
        <taxon>Bacteria</taxon>
        <taxon>Bacillati</taxon>
        <taxon>Bacillota</taxon>
        <taxon>Clostridia</taxon>
        <taxon>Lachnospirales</taxon>
        <taxon>Lachnospiraceae</taxon>
        <taxon>Anaerostipes</taxon>
    </lineage>
</organism>
<gene>
    <name evidence="1" type="ORF">AR1Y2_0643</name>
</gene>
<dbReference type="KEGG" id="arf:AR1Y2_0643"/>
<dbReference type="InterPro" id="IPR001646">
    <property type="entry name" value="5peptide_repeat"/>
</dbReference>
<dbReference type="PANTHER" id="PTHR42999:SF1">
    <property type="entry name" value="PENTAPEPTIDE REPEAT-CONTAINING PROTEIN"/>
    <property type="match status" value="1"/>
</dbReference>
<dbReference type="InterPro" id="IPR052949">
    <property type="entry name" value="PA_immunity-related"/>
</dbReference>
<proteinExistence type="predicted"/>
<dbReference type="EMBL" id="CP040058">
    <property type="protein sequence ID" value="QCP34097.1"/>
    <property type="molecule type" value="Genomic_DNA"/>
</dbReference>
<accession>A0A4P8IC63</accession>
<dbReference type="Pfam" id="PF00805">
    <property type="entry name" value="Pentapeptide"/>
    <property type="match status" value="1"/>
</dbReference>
<dbReference type="AlphaFoldDB" id="A0A4P8IC63"/>
<dbReference type="Proteomes" id="UP000298653">
    <property type="component" value="Chromosome"/>
</dbReference>
<dbReference type="OrthoDB" id="67652at2"/>